<reference evidence="17 18" key="1">
    <citation type="submission" date="2016-12" db="EMBL/GenBank/DDBJ databases">
        <title>Draft genome of Tersicoccus phoenicis 1P05MA.</title>
        <authorList>
            <person name="Nakajima Y."/>
            <person name="Yoshizawa S."/>
            <person name="Nakamura K."/>
            <person name="Ogura Y."/>
            <person name="Hayashi T."/>
            <person name="Kogure K."/>
        </authorList>
    </citation>
    <scope>NUCLEOTIDE SEQUENCE [LARGE SCALE GENOMIC DNA]</scope>
    <source>
        <strain evidence="17 18">1p05MA</strain>
    </source>
</reference>
<evidence type="ECO:0000256" key="10">
    <source>
        <dbReference type="PIRSR" id="PIRSR001594-2"/>
    </source>
</evidence>
<comment type="cofactor">
    <cofactor evidence="1 8">
        <name>biotin</name>
        <dbReference type="ChEBI" id="CHEBI:57586"/>
    </cofactor>
</comment>
<sequence>MFSKILVANRGEIAIRAFRAGYESGAKTVAVFPHEDRNSIHRQKADEAYLIGAEGHPVRAYLDVAEMIRVAREAGADAIYPGYGFLSENPDLARAAADAGITFVGPPAEVLELAGNKVAALKAAKAAGIPTLASSEPSADPEELIAAAETIGFPIFVKAVAGGGGRGMRRVDTRDALPEALSAAMREADSAFGDPTVFLEQAVLRPRHIEVQILADGHGNVMHLFERDCSLQRRHQKVIEIAPAPNLDESIRQALYRDAVAFAKALNYQNAGTVEFLVDTVGERAGQHVFIEMNPRIQVEHTVTEEITDVDLVQAQLRIASGESLADLGLNQDAVRINGAALQCRITTEDPANGFRPDVGRITGYRSAGGAGVRLDGGTIYSGAEISPHFDSMLVKLTCRGRTYPTAIARARRALAEFRIRGVSTNIPFLQAVLDDPEFVAGNVATSFIDERPELLHARGSADRGTRLLSWLADVTVNKPHGENPVHADPALKLPVEPPGDARTSAALPAIPASGSRQRLAERGPEGFAADLRAQRAVAVTDTTFRDAHQSLLATRVRTRDLVAAGPAVSVLTPTLLSVEAWGGATYDVALRFLGEDPWERLAKLRRAIPNICLQMLLRGRNTVGYTPYPTEVTDAFVAEAAATGIDIFRIFDALNDVSQMEPAVAAVRKTGTAVAEVALCYTADLLDPDETLYTLDYYLDLAQRIVDAGAHILAIKDMAGLLRPAAAAKLVGALRDRFDLPVHLHTHDTAGGQLATLLAAVDAGVDAVDVASASMSGTTSQVSASALVAALAHTDRDTGLNLENVSALEPYWEAVRRVYAPFESGLPGPTGRVYRHEIPGGQLSNLRQQAIALGLGEKFEAIEDMYTEANRILGRLVKVTPSSKVVGDLALQLVGQGVDPREFEADPQRFDIPDSVIQFLSGELGDPPGGWPEPFRTKALQGRTVKPRTEDISSEDRAALAGDSASRRSTLNRLLFPGPTDAFARTRELYGDVSVLDTRDYLYGLRSGTEHIIPLERGVRLIASLDAVGEPDERGMRTVMCTLNGQGRPVSVRDRTIETDVKEAEKADPSNPGHVAAPFAGAVTVTVNEGDTVAPGGTVATIEAMKMEAAITSPTGGTVSRVALQGVAQVQGGDLIVVLG</sequence>
<dbReference type="Pfam" id="PF02785">
    <property type="entry name" value="Biotin_carb_C"/>
    <property type="match status" value="1"/>
</dbReference>
<dbReference type="InterPro" id="IPR000891">
    <property type="entry name" value="PYR_CT"/>
</dbReference>
<feature type="modified residue" description="N6-biotinyllysine" evidence="12">
    <location>
        <position position="1107"/>
    </location>
</feature>
<dbReference type="NCBIfam" id="NF006761">
    <property type="entry name" value="PRK09282.1"/>
    <property type="match status" value="1"/>
</dbReference>
<feature type="region of interest" description="Disordered" evidence="13">
    <location>
        <begin position="942"/>
        <end position="965"/>
    </location>
</feature>
<dbReference type="Pfam" id="PF02786">
    <property type="entry name" value="CPSase_L_D2"/>
    <property type="match status" value="1"/>
</dbReference>
<evidence type="ECO:0000256" key="3">
    <source>
        <dbReference type="ARBA" id="ARBA00022598"/>
    </source>
</evidence>
<dbReference type="InterPro" id="IPR011053">
    <property type="entry name" value="Single_hybrid_motif"/>
</dbReference>
<dbReference type="NCBIfam" id="NF009554">
    <property type="entry name" value="PRK12999.1"/>
    <property type="match status" value="1"/>
</dbReference>
<comment type="caution">
    <text evidence="17">The sequence shown here is derived from an EMBL/GenBank/DDBJ whole genome shotgun (WGS) entry which is preliminary data.</text>
</comment>
<feature type="domain" description="Pyruvate carboxyltransferase" evidence="16">
    <location>
        <begin position="538"/>
        <end position="807"/>
    </location>
</feature>
<dbReference type="EC" id="6.4.1.1" evidence="2 8"/>
<accession>A0A1R1L9P7</accession>
<proteinExistence type="predicted"/>
<evidence type="ECO:0000256" key="5">
    <source>
        <dbReference type="ARBA" id="ARBA00022741"/>
    </source>
</evidence>
<dbReference type="PROSITE" id="PS00867">
    <property type="entry name" value="CPSASE_2"/>
    <property type="match status" value="1"/>
</dbReference>
<dbReference type="SMART" id="SM00878">
    <property type="entry name" value="Biotin_carb_C"/>
    <property type="match status" value="1"/>
</dbReference>
<dbReference type="SUPFAM" id="SSF89000">
    <property type="entry name" value="post-HMGL domain-like"/>
    <property type="match status" value="1"/>
</dbReference>
<comment type="catalytic activity">
    <reaction evidence="8">
        <text>hydrogencarbonate + pyruvate + ATP = oxaloacetate + ADP + phosphate + H(+)</text>
        <dbReference type="Rhea" id="RHEA:20844"/>
        <dbReference type="ChEBI" id="CHEBI:15361"/>
        <dbReference type="ChEBI" id="CHEBI:15378"/>
        <dbReference type="ChEBI" id="CHEBI:16452"/>
        <dbReference type="ChEBI" id="CHEBI:17544"/>
        <dbReference type="ChEBI" id="CHEBI:30616"/>
        <dbReference type="ChEBI" id="CHEBI:43474"/>
        <dbReference type="ChEBI" id="CHEBI:456216"/>
        <dbReference type="EC" id="6.4.1.1"/>
    </reaction>
</comment>
<name>A0A1R1L9P7_9MICC</name>
<evidence type="ECO:0000256" key="4">
    <source>
        <dbReference type="ARBA" id="ARBA00022723"/>
    </source>
</evidence>
<dbReference type="PROSITE" id="PS50975">
    <property type="entry name" value="ATP_GRASP"/>
    <property type="match status" value="1"/>
</dbReference>
<gene>
    <name evidence="17" type="ORF">BKD30_08900</name>
</gene>
<protein>
    <recommendedName>
        <fullName evidence="2 8">Pyruvate carboxylase</fullName>
        <ecNumber evidence="2 8">6.4.1.1</ecNumber>
    </recommendedName>
</protein>
<evidence type="ECO:0000313" key="17">
    <source>
        <dbReference type="EMBL" id="OMH24250.1"/>
    </source>
</evidence>
<feature type="binding site" evidence="11">
    <location>
        <position position="748"/>
    </location>
    <ligand>
        <name>Mn(2+)</name>
        <dbReference type="ChEBI" id="CHEBI:29035"/>
    </ligand>
</feature>
<dbReference type="CDD" id="cd06850">
    <property type="entry name" value="biotinyl_domain"/>
    <property type="match status" value="1"/>
</dbReference>
<dbReference type="FunFam" id="3.30.1490.20:FF:000003">
    <property type="entry name" value="acetyl-CoA carboxylase isoform X1"/>
    <property type="match status" value="1"/>
</dbReference>
<feature type="compositionally biased region" description="Basic and acidic residues" evidence="13">
    <location>
        <begin position="948"/>
        <end position="959"/>
    </location>
</feature>
<feature type="binding site" evidence="10">
    <location>
        <position position="235"/>
    </location>
    <ligand>
        <name>ATP</name>
        <dbReference type="ChEBI" id="CHEBI:30616"/>
    </ligand>
</feature>
<evidence type="ECO:0000256" key="1">
    <source>
        <dbReference type="ARBA" id="ARBA00001953"/>
    </source>
</evidence>
<dbReference type="Pfam" id="PF00289">
    <property type="entry name" value="Biotin_carb_N"/>
    <property type="match status" value="1"/>
</dbReference>
<dbReference type="GO" id="GO:0005524">
    <property type="term" value="F:ATP binding"/>
    <property type="evidence" value="ECO:0007669"/>
    <property type="project" value="UniProtKB-UniRule"/>
</dbReference>
<dbReference type="Gene3D" id="2.40.50.100">
    <property type="match status" value="1"/>
</dbReference>
<evidence type="ECO:0000256" key="9">
    <source>
        <dbReference type="PIRSR" id="PIRSR001594-1"/>
    </source>
</evidence>
<dbReference type="STRING" id="554083.BKD30_08900"/>
<dbReference type="PROSITE" id="PS50979">
    <property type="entry name" value="BC"/>
    <property type="match status" value="1"/>
</dbReference>
<feature type="binding site" evidence="10">
    <location>
        <position position="200"/>
    </location>
    <ligand>
        <name>ATP</name>
        <dbReference type="ChEBI" id="CHEBI:30616"/>
    </ligand>
</feature>
<keyword evidence="5 8" id="KW-0547">Nucleotide-binding</keyword>
<dbReference type="SUPFAM" id="SSF51230">
    <property type="entry name" value="Single hybrid motif"/>
    <property type="match status" value="1"/>
</dbReference>
<dbReference type="Pfam" id="PF00364">
    <property type="entry name" value="Biotin_lipoyl"/>
    <property type="match status" value="1"/>
</dbReference>
<dbReference type="GO" id="GO:0006094">
    <property type="term" value="P:gluconeogenesis"/>
    <property type="evidence" value="ECO:0007669"/>
    <property type="project" value="InterPro"/>
</dbReference>
<dbReference type="InterPro" id="IPR011761">
    <property type="entry name" value="ATP-grasp"/>
</dbReference>
<dbReference type="SUPFAM" id="SSF51569">
    <property type="entry name" value="Aldolase"/>
    <property type="match status" value="1"/>
</dbReference>
<dbReference type="FunFam" id="3.20.20.70:FF:000120">
    <property type="entry name" value="Pyruvate carboxylase"/>
    <property type="match status" value="1"/>
</dbReference>
<evidence type="ECO:0000256" key="6">
    <source>
        <dbReference type="ARBA" id="ARBA00022840"/>
    </source>
</evidence>
<dbReference type="PANTHER" id="PTHR43778:SF2">
    <property type="entry name" value="PYRUVATE CARBOXYLASE, MITOCHONDRIAL"/>
    <property type="match status" value="1"/>
</dbReference>
<dbReference type="AlphaFoldDB" id="A0A1R1L9P7"/>
<organism evidence="17 18">
    <name type="scientific">Tersicoccus phoenicis</name>
    <dbReference type="NCBI Taxonomy" id="554083"/>
    <lineage>
        <taxon>Bacteria</taxon>
        <taxon>Bacillati</taxon>
        <taxon>Actinomycetota</taxon>
        <taxon>Actinomycetes</taxon>
        <taxon>Micrococcales</taxon>
        <taxon>Micrococcaceae</taxon>
        <taxon>Tersicoccus</taxon>
    </lineage>
</organism>
<evidence type="ECO:0000259" key="15">
    <source>
        <dbReference type="PROSITE" id="PS50979"/>
    </source>
</evidence>
<feature type="domain" description="Biotin carboxylation" evidence="15">
    <location>
        <begin position="1"/>
        <end position="454"/>
    </location>
</feature>
<dbReference type="InterPro" id="IPR005930">
    <property type="entry name" value="Pyruv_COase"/>
</dbReference>
<dbReference type="SUPFAM" id="SSF52440">
    <property type="entry name" value="PreATP-grasp domain"/>
    <property type="match status" value="1"/>
</dbReference>
<evidence type="ECO:0000256" key="13">
    <source>
        <dbReference type="SAM" id="MobiDB-lite"/>
    </source>
</evidence>
<dbReference type="GO" id="GO:0046872">
    <property type="term" value="F:metal ion binding"/>
    <property type="evidence" value="ECO:0007669"/>
    <property type="project" value="UniProtKB-KW"/>
</dbReference>
<dbReference type="Proteomes" id="UP000187085">
    <property type="component" value="Unassembled WGS sequence"/>
</dbReference>
<evidence type="ECO:0000259" key="16">
    <source>
        <dbReference type="PROSITE" id="PS50991"/>
    </source>
</evidence>
<dbReference type="InterPro" id="IPR013785">
    <property type="entry name" value="Aldolase_TIM"/>
</dbReference>
<dbReference type="InterPro" id="IPR005481">
    <property type="entry name" value="BC-like_N"/>
</dbReference>
<dbReference type="OrthoDB" id="9760256at2"/>
<dbReference type="EMBL" id="MRDE01000063">
    <property type="protein sequence ID" value="OMH24250.1"/>
    <property type="molecule type" value="Genomic_DNA"/>
</dbReference>
<keyword evidence="4 11" id="KW-0479">Metal-binding</keyword>
<dbReference type="InterPro" id="IPR005479">
    <property type="entry name" value="CPAse_ATP-bd"/>
</dbReference>
<dbReference type="SUPFAM" id="SSF56059">
    <property type="entry name" value="Glutathione synthetase ATP-binding domain-like"/>
    <property type="match status" value="1"/>
</dbReference>
<dbReference type="Gene3D" id="3.10.600.10">
    <property type="entry name" value="pyruvate carboxylase f1077a mutant domain"/>
    <property type="match status" value="1"/>
</dbReference>
<evidence type="ECO:0000256" key="7">
    <source>
        <dbReference type="ARBA" id="ARBA00023267"/>
    </source>
</evidence>
<evidence type="ECO:0000256" key="2">
    <source>
        <dbReference type="ARBA" id="ARBA00013057"/>
    </source>
</evidence>
<dbReference type="CDD" id="cd07937">
    <property type="entry name" value="DRE_TIM_PC_TC_5S"/>
    <property type="match status" value="1"/>
</dbReference>
<dbReference type="NCBIfam" id="TIGR01235">
    <property type="entry name" value="pyruv_carbox"/>
    <property type="match status" value="1"/>
</dbReference>
<dbReference type="InterPro" id="IPR011054">
    <property type="entry name" value="Rudment_hybrid_motif"/>
</dbReference>
<feature type="binding site" evidence="10">
    <location>
        <position position="619"/>
    </location>
    <ligand>
        <name>substrate</name>
    </ligand>
</feature>
<feature type="binding site" evidence="11">
    <location>
        <position position="746"/>
    </location>
    <ligand>
        <name>Mn(2+)</name>
        <dbReference type="ChEBI" id="CHEBI:29035"/>
    </ligand>
</feature>
<dbReference type="InterPro" id="IPR016185">
    <property type="entry name" value="PreATP-grasp_dom_sf"/>
</dbReference>
<dbReference type="RefSeq" id="WP_076704090.1">
    <property type="nucleotide sequence ID" value="NZ_MRDE01000063.1"/>
</dbReference>
<dbReference type="InterPro" id="IPR005482">
    <property type="entry name" value="Biotin_COase_C"/>
</dbReference>
<evidence type="ECO:0000313" key="18">
    <source>
        <dbReference type="Proteomes" id="UP000187085"/>
    </source>
</evidence>
<dbReference type="Pfam" id="PF00682">
    <property type="entry name" value="HMGL-like"/>
    <property type="match status" value="1"/>
</dbReference>
<dbReference type="InterPro" id="IPR055268">
    <property type="entry name" value="PCB-like"/>
</dbReference>
<dbReference type="GO" id="GO:0005737">
    <property type="term" value="C:cytoplasm"/>
    <property type="evidence" value="ECO:0007669"/>
    <property type="project" value="TreeGrafter"/>
</dbReference>
<dbReference type="Pfam" id="PF02436">
    <property type="entry name" value="PYC_OADA"/>
    <property type="match status" value="1"/>
</dbReference>
<evidence type="ECO:0000256" key="8">
    <source>
        <dbReference type="PIRNR" id="PIRNR001594"/>
    </source>
</evidence>
<evidence type="ECO:0000256" key="11">
    <source>
        <dbReference type="PIRSR" id="PIRSR001594-3"/>
    </source>
</evidence>
<dbReference type="PIRSF" id="PIRSF001594">
    <property type="entry name" value="Pyruv_carbox"/>
    <property type="match status" value="1"/>
</dbReference>
<evidence type="ECO:0000259" key="14">
    <source>
        <dbReference type="PROSITE" id="PS50975"/>
    </source>
</evidence>
<keyword evidence="7 8" id="KW-0092">Biotin</keyword>
<dbReference type="Gene3D" id="3.30.470.20">
    <property type="entry name" value="ATP-grasp fold, B domain"/>
    <property type="match status" value="1"/>
</dbReference>
<comment type="function">
    <text evidence="8">Catalyzes a 2-step reaction, involving the ATP-dependent carboxylation of the covalently attached biotin in the first step and the transfer of the carboxyl group to pyruvate in the second.</text>
</comment>
<dbReference type="PANTHER" id="PTHR43778">
    <property type="entry name" value="PYRUVATE CARBOXYLASE"/>
    <property type="match status" value="1"/>
</dbReference>
<dbReference type="InterPro" id="IPR003379">
    <property type="entry name" value="Carboxylase_cons_dom"/>
</dbReference>
<feature type="binding site" description="via carbamate group" evidence="11">
    <location>
        <position position="717"/>
    </location>
    <ligand>
        <name>Mn(2+)</name>
        <dbReference type="ChEBI" id="CHEBI:29035"/>
    </ligand>
</feature>
<keyword evidence="6 8" id="KW-0067">ATP-binding</keyword>
<dbReference type="SUPFAM" id="SSF51246">
    <property type="entry name" value="Rudiment single hybrid motif"/>
    <property type="match status" value="1"/>
</dbReference>
<feature type="modified residue" description="N6-carboxylysine" evidence="12">
    <location>
        <position position="717"/>
    </location>
</feature>
<feature type="binding site" evidence="11">
    <location>
        <position position="547"/>
    </location>
    <ligand>
        <name>Mn(2+)</name>
        <dbReference type="ChEBI" id="CHEBI:29035"/>
    </ligand>
</feature>
<dbReference type="GO" id="GO:0004736">
    <property type="term" value="F:pyruvate carboxylase activity"/>
    <property type="evidence" value="ECO:0007669"/>
    <property type="project" value="UniProtKB-EC"/>
</dbReference>
<feature type="domain" description="ATP-grasp" evidence="14">
    <location>
        <begin position="121"/>
        <end position="321"/>
    </location>
</feature>
<feature type="binding site" evidence="10">
    <location>
        <position position="881"/>
    </location>
    <ligand>
        <name>substrate</name>
    </ligand>
</feature>
<feature type="active site" evidence="9">
    <location>
        <position position="296"/>
    </location>
</feature>
<dbReference type="PROSITE" id="PS50991">
    <property type="entry name" value="PYR_CT"/>
    <property type="match status" value="1"/>
</dbReference>
<keyword evidence="17" id="KW-0670">Pyruvate</keyword>
<dbReference type="Gene3D" id="3.20.20.70">
    <property type="entry name" value="Aldolase class I"/>
    <property type="match status" value="1"/>
</dbReference>
<keyword evidence="18" id="KW-1185">Reference proteome</keyword>
<keyword evidence="3 8" id="KW-0436">Ligase</keyword>
<dbReference type="InterPro" id="IPR011764">
    <property type="entry name" value="Biotin_carboxylation_dom"/>
</dbReference>
<dbReference type="InterPro" id="IPR000089">
    <property type="entry name" value="Biotin_lipoyl"/>
</dbReference>
<evidence type="ECO:0000256" key="12">
    <source>
        <dbReference type="PIRSR" id="PIRSR001594-4"/>
    </source>
</evidence>
<dbReference type="FunFam" id="3.30.470.20:FF:000012">
    <property type="entry name" value="Pyruvate carboxylase"/>
    <property type="match status" value="1"/>
</dbReference>
<feature type="binding site" evidence="10">
    <location>
        <position position="117"/>
    </location>
    <ligand>
        <name>ATP</name>
        <dbReference type="ChEBI" id="CHEBI:30616"/>
    </ligand>
</feature>